<feature type="region of interest" description="Disordered" evidence="8">
    <location>
        <begin position="1"/>
        <end position="21"/>
    </location>
</feature>
<comment type="function">
    <text evidence="1">Needed for flagellar regrowth and assembly.</text>
</comment>
<evidence type="ECO:0000259" key="9">
    <source>
        <dbReference type="Pfam" id="PF02108"/>
    </source>
</evidence>
<keyword evidence="3" id="KW-0813">Transport</keyword>
<dbReference type="PANTHER" id="PTHR34982">
    <property type="entry name" value="YOP PROTEINS TRANSLOCATION PROTEIN L"/>
    <property type="match status" value="1"/>
</dbReference>
<feature type="region of interest" description="Disordered" evidence="8">
    <location>
        <begin position="238"/>
        <end position="275"/>
    </location>
</feature>
<keyword evidence="6" id="KW-1006">Bacterial flagellum protein export</keyword>
<keyword evidence="7" id="KW-0175">Coiled coil</keyword>
<gene>
    <name evidence="10" type="ORF">EQM06_01425</name>
</gene>
<dbReference type="KEGG" id="amij:EQM06_01425"/>
<dbReference type="PANTHER" id="PTHR34982:SF1">
    <property type="entry name" value="FLAGELLAR ASSEMBLY PROTEIN FLIH"/>
    <property type="match status" value="1"/>
</dbReference>
<evidence type="ECO:0000256" key="2">
    <source>
        <dbReference type="ARBA" id="ARBA00006602"/>
    </source>
</evidence>
<dbReference type="CDD" id="cd06503">
    <property type="entry name" value="ATP-synt_Fo_b"/>
    <property type="match status" value="1"/>
</dbReference>
<dbReference type="Pfam" id="PF02108">
    <property type="entry name" value="FliH"/>
    <property type="match status" value="1"/>
</dbReference>
<protein>
    <recommendedName>
        <fullName evidence="9">Flagellar assembly protein FliH/Type III secretion system HrpE domain-containing protein</fullName>
    </recommendedName>
</protein>
<reference evidence="10 11" key="1">
    <citation type="submission" date="2019-01" db="EMBL/GenBank/DDBJ databases">
        <title>Draft genomes of a novel of Aminipila strains.</title>
        <authorList>
            <person name="Ma S."/>
        </authorList>
    </citation>
    <scope>NUCLEOTIDE SEQUENCE [LARGE SCALE GENOMIC DNA]</scope>
    <source>
        <strain evidence="11">JN-39</strain>
    </source>
</reference>
<evidence type="ECO:0000313" key="10">
    <source>
        <dbReference type="EMBL" id="QAT41993.1"/>
    </source>
</evidence>
<dbReference type="OrthoDB" id="2064291at2"/>
<dbReference type="InterPro" id="IPR051472">
    <property type="entry name" value="T3SS_Stator/FliH"/>
</dbReference>
<dbReference type="GO" id="GO:0015031">
    <property type="term" value="P:protein transport"/>
    <property type="evidence" value="ECO:0007669"/>
    <property type="project" value="UniProtKB-KW"/>
</dbReference>
<sequence>MRKSKSKAHETTYERFQVQSSLEKAEKSLEEAIERVKMESKYPDPQDSEAQKAVEEAMSAFKKAVLEEQQKEGLKENSGIKPLYGYAPEFSSPSKIDRDIGDIDEEKKGILTRLLGEEALQEHENEEALRREELLKQDLLNEEFHDGYDSLVRIAEFNRDLNKTDDQPKEKHILNESEDYEMKCFNEKNVFEDESYEYEADDIMPTNFFLHSFDEEEEEKIEPYDINEALVLGEVIPPDHLSEDLPPESGEQEAEAQNEEGDQEEAESSEEPPEINREELEAAKAAILEEARKQAQEMLADASAESEKLIEEAKQQAQKLIEETVQKATEEASDKGFAEGYKKGQNEGYMAAENAVNEGMIQEAAAFREELEASLKEFEERKEEILGNSLNDLTDLAVNIAEKVIKISLRSSKDVVAKMIVAAAEDCRDKQWAKVYISQDEKALAMNLEKELIDALNQISSNVKVVVMEDEPSGTCIIESPDQIVDASVGTQLDNIRQIVSDNRT</sequence>
<evidence type="ECO:0000256" key="7">
    <source>
        <dbReference type="SAM" id="Coils"/>
    </source>
</evidence>
<dbReference type="AlphaFoldDB" id="A0A410PSU8"/>
<feature type="coiled-coil region" evidence="7">
    <location>
        <begin position="361"/>
        <end position="388"/>
    </location>
</feature>
<dbReference type="GO" id="GO:0044781">
    <property type="term" value="P:bacterial-type flagellum organization"/>
    <property type="evidence" value="ECO:0007669"/>
    <property type="project" value="UniProtKB-KW"/>
</dbReference>
<feature type="domain" description="Flagellar assembly protein FliH/Type III secretion system HrpE" evidence="9">
    <location>
        <begin position="369"/>
        <end position="495"/>
    </location>
</feature>
<dbReference type="GO" id="GO:0005829">
    <property type="term" value="C:cytosol"/>
    <property type="evidence" value="ECO:0007669"/>
    <property type="project" value="TreeGrafter"/>
</dbReference>
<evidence type="ECO:0000256" key="1">
    <source>
        <dbReference type="ARBA" id="ARBA00003041"/>
    </source>
</evidence>
<feature type="coiled-coil region" evidence="7">
    <location>
        <begin position="277"/>
        <end position="330"/>
    </location>
</feature>
<evidence type="ECO:0000313" key="11">
    <source>
        <dbReference type="Proteomes" id="UP000287601"/>
    </source>
</evidence>
<evidence type="ECO:0000256" key="5">
    <source>
        <dbReference type="ARBA" id="ARBA00022927"/>
    </source>
</evidence>
<proteinExistence type="inferred from homology"/>
<keyword evidence="11" id="KW-1185">Reference proteome</keyword>
<feature type="compositionally biased region" description="Acidic residues" evidence="8">
    <location>
        <begin position="250"/>
        <end position="273"/>
    </location>
</feature>
<keyword evidence="4" id="KW-1005">Bacterial flagellum biogenesis</keyword>
<name>A0A410PSU8_9FIRM</name>
<comment type="similarity">
    <text evidence="2">Belongs to the FliH family.</text>
</comment>
<evidence type="ECO:0000256" key="3">
    <source>
        <dbReference type="ARBA" id="ARBA00022448"/>
    </source>
</evidence>
<evidence type="ECO:0000256" key="6">
    <source>
        <dbReference type="ARBA" id="ARBA00023225"/>
    </source>
</evidence>
<dbReference type="InterPro" id="IPR018035">
    <property type="entry name" value="Flagellar_FliH/T3SS_HrpE"/>
</dbReference>
<dbReference type="RefSeq" id="WP_128744647.1">
    <property type="nucleotide sequence ID" value="NZ_CP035281.1"/>
</dbReference>
<accession>A0A410PSU8</accession>
<evidence type="ECO:0000256" key="8">
    <source>
        <dbReference type="SAM" id="MobiDB-lite"/>
    </source>
</evidence>
<dbReference type="Proteomes" id="UP000287601">
    <property type="component" value="Chromosome"/>
</dbReference>
<keyword evidence="5" id="KW-0653">Protein transport</keyword>
<evidence type="ECO:0000256" key="4">
    <source>
        <dbReference type="ARBA" id="ARBA00022795"/>
    </source>
</evidence>
<organism evidence="10 11">
    <name type="scientific">Aminipila luticellarii</name>
    <dbReference type="NCBI Taxonomy" id="2507160"/>
    <lineage>
        <taxon>Bacteria</taxon>
        <taxon>Bacillati</taxon>
        <taxon>Bacillota</taxon>
        <taxon>Clostridia</taxon>
        <taxon>Peptostreptococcales</taxon>
        <taxon>Anaerovoracaceae</taxon>
        <taxon>Aminipila</taxon>
    </lineage>
</organism>
<dbReference type="EMBL" id="CP035281">
    <property type="protein sequence ID" value="QAT41993.1"/>
    <property type="molecule type" value="Genomic_DNA"/>
</dbReference>